<comment type="similarity">
    <text evidence="2 7">Belongs to the FPP/GGPP synthase family.</text>
</comment>
<dbReference type="InterPro" id="IPR000092">
    <property type="entry name" value="Polyprenyl_synt"/>
</dbReference>
<dbReference type="GO" id="GO:0046872">
    <property type="term" value="F:metal ion binding"/>
    <property type="evidence" value="ECO:0007669"/>
    <property type="project" value="UniProtKB-KW"/>
</dbReference>
<reference evidence="9 10" key="1">
    <citation type="submission" date="2014-02" db="EMBL/GenBank/DDBJ databases">
        <title>Transposable element dynamics among asymbiotic and ectomycorrhizal Amanita fungi.</title>
        <authorList>
            <consortium name="DOE Joint Genome Institute"/>
            <person name="Hess J."/>
            <person name="Skrede I."/>
            <person name="Wolfe B."/>
            <person name="LaButti K."/>
            <person name="Ohm R.A."/>
            <person name="Grigoriev I.V."/>
            <person name="Pringle A."/>
        </authorList>
    </citation>
    <scope>NUCLEOTIDE SEQUENCE [LARGE SCALE GENOMIC DNA]</scope>
    <source>
        <strain evidence="9 10">SKay4041</strain>
    </source>
</reference>
<protein>
    <recommendedName>
        <fullName evidence="11">Terpenoid synthase</fullName>
    </recommendedName>
</protein>
<keyword evidence="4" id="KW-0479">Metal-binding</keyword>
<keyword evidence="3 7" id="KW-0808">Transferase</keyword>
<evidence type="ECO:0000256" key="3">
    <source>
        <dbReference type="ARBA" id="ARBA00022679"/>
    </source>
</evidence>
<proteinExistence type="inferred from homology"/>
<evidence type="ECO:0000313" key="9">
    <source>
        <dbReference type="EMBL" id="PFH52323.1"/>
    </source>
</evidence>
<accession>A0A2A9NX46</accession>
<dbReference type="OrthoDB" id="9927103at2759"/>
<sequence length="462" mass="50931">MTDAVIIDLIERDEEVVDSMMTTAIVEELLAALKQPQAGPTSAPPAPAPPAPLPPPVLTTQHRLHHPFSLVASELAIIRKQLVGLLGSAHPNLTDTAEYYFLRPSVQVRSLLILLFSRATNGITVDWQKKLWDACHERASGQRAAVDRALYDPDVLNDWHPTMPDITASFGSVFELRTPISYNQRPPYPHFPSMPTSFPASPTLLPSQLQLAQVMEMIHVASLLHDAVYDESPHRMNNETKVGENKLMILGGDFLLGRASAVLPQLGENEVVELVASVISNVVEGEMLRMEEVKTPEMGTLQGPKSVSEAWERYLRRTYLKTASLMAKGARASVVLGGCGTSDILKEAAYTYGRNLGFAKQLMDDASDYEFGLSDVRAGLATAPVLYAAEEYPELLAIIQRNLLLDGDLECAVDYVRRSNGVERTRELARRYGESARETLKLLREDEGREGLERLTGFVVGS</sequence>
<name>A0A2A9NX46_9AGAR</name>
<dbReference type="SUPFAM" id="SSF48576">
    <property type="entry name" value="Terpenoid synthases"/>
    <property type="match status" value="1"/>
</dbReference>
<dbReference type="Gene3D" id="1.10.600.10">
    <property type="entry name" value="Farnesyl Diphosphate Synthase"/>
    <property type="match status" value="1"/>
</dbReference>
<evidence type="ECO:0000256" key="6">
    <source>
        <dbReference type="ARBA" id="ARBA00023229"/>
    </source>
</evidence>
<evidence type="ECO:0000256" key="8">
    <source>
        <dbReference type="SAM" id="MobiDB-lite"/>
    </source>
</evidence>
<dbReference type="GO" id="GO:0004659">
    <property type="term" value="F:prenyltransferase activity"/>
    <property type="evidence" value="ECO:0007669"/>
    <property type="project" value="InterPro"/>
</dbReference>
<organism evidence="9 10">
    <name type="scientific">Amanita thiersii Skay4041</name>
    <dbReference type="NCBI Taxonomy" id="703135"/>
    <lineage>
        <taxon>Eukaryota</taxon>
        <taxon>Fungi</taxon>
        <taxon>Dikarya</taxon>
        <taxon>Basidiomycota</taxon>
        <taxon>Agaricomycotina</taxon>
        <taxon>Agaricomycetes</taxon>
        <taxon>Agaricomycetidae</taxon>
        <taxon>Agaricales</taxon>
        <taxon>Pluteineae</taxon>
        <taxon>Amanitaceae</taxon>
        <taxon>Amanita</taxon>
    </lineage>
</organism>
<keyword evidence="6" id="KW-0414">Isoprene biosynthesis</keyword>
<dbReference type="AlphaFoldDB" id="A0A2A9NX46"/>
<evidence type="ECO:0000256" key="2">
    <source>
        <dbReference type="ARBA" id="ARBA00006706"/>
    </source>
</evidence>
<evidence type="ECO:0000256" key="1">
    <source>
        <dbReference type="ARBA" id="ARBA00001946"/>
    </source>
</evidence>
<dbReference type="EMBL" id="KZ301980">
    <property type="protein sequence ID" value="PFH52323.1"/>
    <property type="molecule type" value="Genomic_DNA"/>
</dbReference>
<evidence type="ECO:0000256" key="4">
    <source>
        <dbReference type="ARBA" id="ARBA00022723"/>
    </source>
</evidence>
<dbReference type="InterPro" id="IPR008949">
    <property type="entry name" value="Isoprenoid_synthase_dom_sf"/>
</dbReference>
<comment type="cofactor">
    <cofactor evidence="1">
        <name>Mg(2+)</name>
        <dbReference type="ChEBI" id="CHEBI:18420"/>
    </cofactor>
</comment>
<evidence type="ECO:0000313" key="10">
    <source>
        <dbReference type="Proteomes" id="UP000242287"/>
    </source>
</evidence>
<feature type="region of interest" description="Disordered" evidence="8">
    <location>
        <begin position="36"/>
        <end position="55"/>
    </location>
</feature>
<dbReference type="STRING" id="703135.A0A2A9NX46"/>
<dbReference type="PANTHER" id="PTHR12001:SF69">
    <property type="entry name" value="ALL TRANS-POLYPRENYL-DIPHOSPHATE SYNTHASE PDSS1"/>
    <property type="match status" value="1"/>
</dbReference>
<evidence type="ECO:0000256" key="7">
    <source>
        <dbReference type="RuleBase" id="RU004466"/>
    </source>
</evidence>
<dbReference type="Proteomes" id="UP000242287">
    <property type="component" value="Unassembled WGS sequence"/>
</dbReference>
<dbReference type="GO" id="GO:0006744">
    <property type="term" value="P:ubiquinone biosynthetic process"/>
    <property type="evidence" value="ECO:0007669"/>
    <property type="project" value="TreeGrafter"/>
</dbReference>
<dbReference type="Pfam" id="PF00348">
    <property type="entry name" value="polyprenyl_synt"/>
    <property type="match status" value="1"/>
</dbReference>
<dbReference type="GO" id="GO:1990234">
    <property type="term" value="C:transferase complex"/>
    <property type="evidence" value="ECO:0007669"/>
    <property type="project" value="TreeGrafter"/>
</dbReference>
<evidence type="ECO:0008006" key="11">
    <source>
        <dbReference type="Google" id="ProtNLM"/>
    </source>
</evidence>
<evidence type="ECO:0000256" key="5">
    <source>
        <dbReference type="ARBA" id="ARBA00022842"/>
    </source>
</evidence>
<gene>
    <name evidence="9" type="ORF">AMATHDRAFT_74371</name>
</gene>
<feature type="compositionally biased region" description="Pro residues" evidence="8">
    <location>
        <begin position="42"/>
        <end position="55"/>
    </location>
</feature>
<keyword evidence="10" id="KW-1185">Reference proteome</keyword>
<keyword evidence="5" id="KW-0460">Magnesium</keyword>
<dbReference type="PANTHER" id="PTHR12001">
    <property type="entry name" value="GERANYLGERANYL PYROPHOSPHATE SYNTHASE"/>
    <property type="match status" value="1"/>
</dbReference>
<dbReference type="GO" id="GO:0008299">
    <property type="term" value="P:isoprenoid biosynthetic process"/>
    <property type="evidence" value="ECO:0007669"/>
    <property type="project" value="UniProtKB-KW"/>
</dbReference>